<keyword evidence="1" id="KW-0472">Membrane</keyword>
<proteinExistence type="predicted"/>
<dbReference type="Proteomes" id="UP000299102">
    <property type="component" value="Unassembled WGS sequence"/>
</dbReference>
<organism evidence="2 3">
    <name type="scientific">Eumeta variegata</name>
    <name type="common">Bagworm moth</name>
    <name type="synonym">Eumeta japonica</name>
    <dbReference type="NCBI Taxonomy" id="151549"/>
    <lineage>
        <taxon>Eukaryota</taxon>
        <taxon>Metazoa</taxon>
        <taxon>Ecdysozoa</taxon>
        <taxon>Arthropoda</taxon>
        <taxon>Hexapoda</taxon>
        <taxon>Insecta</taxon>
        <taxon>Pterygota</taxon>
        <taxon>Neoptera</taxon>
        <taxon>Endopterygota</taxon>
        <taxon>Lepidoptera</taxon>
        <taxon>Glossata</taxon>
        <taxon>Ditrysia</taxon>
        <taxon>Tineoidea</taxon>
        <taxon>Psychidae</taxon>
        <taxon>Oiketicinae</taxon>
        <taxon>Eumeta</taxon>
    </lineage>
</organism>
<keyword evidence="1" id="KW-0812">Transmembrane</keyword>
<comment type="caution">
    <text evidence="2">The sequence shown here is derived from an EMBL/GenBank/DDBJ whole genome shotgun (WGS) entry which is preliminary data.</text>
</comment>
<reference evidence="2 3" key="1">
    <citation type="journal article" date="2019" name="Commun. Biol.">
        <title>The bagworm genome reveals a unique fibroin gene that provides high tensile strength.</title>
        <authorList>
            <person name="Kono N."/>
            <person name="Nakamura H."/>
            <person name="Ohtoshi R."/>
            <person name="Tomita M."/>
            <person name="Numata K."/>
            <person name="Arakawa K."/>
        </authorList>
    </citation>
    <scope>NUCLEOTIDE SEQUENCE [LARGE SCALE GENOMIC DNA]</scope>
</reference>
<keyword evidence="3" id="KW-1185">Reference proteome</keyword>
<evidence type="ECO:0000313" key="2">
    <source>
        <dbReference type="EMBL" id="GBP51512.1"/>
    </source>
</evidence>
<accession>A0A4C1WLZ4</accession>
<dbReference type="AlphaFoldDB" id="A0A4C1WLZ4"/>
<keyword evidence="1" id="KW-1133">Transmembrane helix</keyword>
<feature type="transmembrane region" description="Helical" evidence="1">
    <location>
        <begin position="38"/>
        <end position="57"/>
    </location>
</feature>
<dbReference type="EMBL" id="BGZK01000582">
    <property type="protein sequence ID" value="GBP51512.1"/>
    <property type="molecule type" value="Genomic_DNA"/>
</dbReference>
<protein>
    <submittedName>
        <fullName evidence="2">Uncharacterized protein</fullName>
    </submittedName>
</protein>
<gene>
    <name evidence="2" type="ORF">EVAR_44488_1</name>
</gene>
<name>A0A4C1WLZ4_EUMVA</name>
<sequence>MQVHVQAHGVAKRARGATFVSYITRWRRGCRGSVGTRFVVMYSVAGAVRLLVTFLKLPRDNFLRRIRQSSHGRDLDSEQRRARAQADRQCCYLYDGLKAVWLHAASIMRRNTSELLSDNAGDHRLGTIDSVGPATVARAPCAGAPLVVDIAESEAAAPAPARADAGAIHLIV</sequence>
<evidence type="ECO:0000313" key="3">
    <source>
        <dbReference type="Proteomes" id="UP000299102"/>
    </source>
</evidence>
<evidence type="ECO:0000256" key="1">
    <source>
        <dbReference type="SAM" id="Phobius"/>
    </source>
</evidence>